<feature type="domain" description="MOSC" evidence="2">
    <location>
        <begin position="220"/>
        <end position="393"/>
    </location>
</feature>
<dbReference type="PANTHER" id="PTHR14237:SF19">
    <property type="entry name" value="MITOCHONDRIAL AMIDOXIME REDUCING COMPONENT 1"/>
    <property type="match status" value="1"/>
</dbReference>
<dbReference type="InterPro" id="IPR005303">
    <property type="entry name" value="MOCOS_middle"/>
</dbReference>
<accession>V2XR19</accession>
<dbReference type="STRING" id="1381753.V2XR19"/>
<gene>
    <name evidence="3" type="ORF">Moror_7313</name>
</gene>
<dbReference type="GO" id="GO:0030151">
    <property type="term" value="F:molybdenum ion binding"/>
    <property type="evidence" value="ECO:0007669"/>
    <property type="project" value="InterPro"/>
</dbReference>
<dbReference type="InterPro" id="IPR005302">
    <property type="entry name" value="MoCF_Sase_C"/>
</dbReference>
<dbReference type="GO" id="GO:0003824">
    <property type="term" value="F:catalytic activity"/>
    <property type="evidence" value="ECO:0007669"/>
    <property type="project" value="InterPro"/>
</dbReference>
<proteinExistence type="predicted"/>
<dbReference type="AlphaFoldDB" id="V2XR19"/>
<reference evidence="3 4" key="1">
    <citation type="journal article" date="2014" name="BMC Genomics">
        <title>Genome and secretome analysis of the hemibiotrophic fungal pathogen, Moniliophthora roreri, which causes frosty pod rot disease of cacao: mechanisms of the biotrophic and necrotrophic phases.</title>
        <authorList>
            <person name="Meinhardt L.W."/>
            <person name="Costa G.G.L."/>
            <person name="Thomazella D.P.T."/>
            <person name="Teixeira P.J.P.L."/>
            <person name="Carazzolle M.F."/>
            <person name="Schuster S.C."/>
            <person name="Carlson J.E."/>
            <person name="Guiltinan M.J."/>
            <person name="Mieczkowski P."/>
            <person name="Farmer A."/>
            <person name="Ramaraj T."/>
            <person name="Crozier J."/>
            <person name="Davis R.E."/>
            <person name="Shao J."/>
            <person name="Melnick R.L."/>
            <person name="Pereira G.A.G."/>
            <person name="Bailey B.A."/>
        </authorList>
    </citation>
    <scope>NUCLEOTIDE SEQUENCE [LARGE SCALE GENOMIC DNA]</scope>
    <source>
        <strain evidence="3 4">MCA 2997</strain>
    </source>
</reference>
<comment type="caution">
    <text evidence="3">The sequence shown here is derived from an EMBL/GenBank/DDBJ whole genome shotgun (WGS) entry which is preliminary data.</text>
</comment>
<dbReference type="EMBL" id="AWSO01000054">
    <property type="protein sequence ID" value="ESK96172.1"/>
    <property type="molecule type" value="Genomic_DNA"/>
</dbReference>
<dbReference type="PANTHER" id="PTHR14237">
    <property type="entry name" value="MOLYBDOPTERIN COFACTOR SULFURASE MOSC"/>
    <property type="match status" value="1"/>
</dbReference>
<dbReference type="Proteomes" id="UP000017559">
    <property type="component" value="Unassembled WGS sequence"/>
</dbReference>
<dbReference type="Pfam" id="PF03473">
    <property type="entry name" value="MOSC"/>
    <property type="match status" value="1"/>
</dbReference>
<dbReference type="HOGENOM" id="CLU_028286_1_0_1"/>
<sequence>MLVEWNTAINTLLIGLPLVVIAFLYSKVSSDGKTRTRSFGPIVKPDLRGANERDKGARIIQAHSGNITSNQNFGYGEVRVSKILVHPIKSCRGTPVQTSRYTPEGLEFDRKWGIIEAETHVMITAREFPKMVLITPTIQQDENSTYGGLLHVTFPEDSNCRPFSIPLRPDEAVLKTWESLNNLSMFGVFTVDGYICQAAPESSSSPELNLPSNTLSAYFGRPVHLVYKGSTPRACIPSTNFPKLDATAVYQDLYPLLLFSEENVLEIEKELRPRVGTQGIDERWKADKVAIERFRPNIVLKGAGAFAEDGWEEITIGPDPATPRILVVGKCTRCLLPNVSPETGEKDKAVPFKVIMKFRMGVDSNHKNKACVGSWGVPLQDGVVTVGDEVSIKKVLAS</sequence>
<keyword evidence="4" id="KW-1185">Reference proteome</keyword>
<protein>
    <submittedName>
        <fullName evidence="3">Mosc domain protein</fullName>
    </submittedName>
</protein>
<evidence type="ECO:0000256" key="1">
    <source>
        <dbReference type="SAM" id="Phobius"/>
    </source>
</evidence>
<keyword evidence="1" id="KW-1133">Transmembrane helix</keyword>
<organism evidence="3 4">
    <name type="scientific">Moniliophthora roreri (strain MCA 2997)</name>
    <name type="common">Cocoa frosty pod rot fungus</name>
    <name type="synonym">Crinipellis roreri</name>
    <dbReference type="NCBI Taxonomy" id="1381753"/>
    <lineage>
        <taxon>Eukaryota</taxon>
        <taxon>Fungi</taxon>
        <taxon>Dikarya</taxon>
        <taxon>Basidiomycota</taxon>
        <taxon>Agaricomycotina</taxon>
        <taxon>Agaricomycetes</taxon>
        <taxon>Agaricomycetidae</taxon>
        <taxon>Agaricales</taxon>
        <taxon>Marasmiineae</taxon>
        <taxon>Marasmiaceae</taxon>
        <taxon>Moniliophthora</taxon>
    </lineage>
</organism>
<keyword evidence="1" id="KW-0812">Transmembrane</keyword>
<dbReference type="OrthoDB" id="17255at2759"/>
<evidence type="ECO:0000313" key="4">
    <source>
        <dbReference type="Proteomes" id="UP000017559"/>
    </source>
</evidence>
<dbReference type="KEGG" id="mrr:Moror_7313"/>
<keyword evidence="1" id="KW-0472">Membrane</keyword>
<name>V2XR19_MONRO</name>
<feature type="transmembrane region" description="Helical" evidence="1">
    <location>
        <begin position="6"/>
        <end position="25"/>
    </location>
</feature>
<dbReference type="InterPro" id="IPR011037">
    <property type="entry name" value="Pyrv_Knase-like_insert_dom_sf"/>
</dbReference>
<dbReference type="SUPFAM" id="SSF141673">
    <property type="entry name" value="MOSC N-terminal domain-like"/>
    <property type="match status" value="1"/>
</dbReference>
<evidence type="ECO:0000259" key="2">
    <source>
        <dbReference type="PROSITE" id="PS51340"/>
    </source>
</evidence>
<dbReference type="Pfam" id="PF03476">
    <property type="entry name" value="MOSC_N"/>
    <property type="match status" value="1"/>
</dbReference>
<evidence type="ECO:0000313" key="3">
    <source>
        <dbReference type="EMBL" id="ESK96172.1"/>
    </source>
</evidence>
<dbReference type="GO" id="GO:0030170">
    <property type="term" value="F:pyridoxal phosphate binding"/>
    <property type="evidence" value="ECO:0007669"/>
    <property type="project" value="InterPro"/>
</dbReference>
<dbReference type="PROSITE" id="PS51340">
    <property type="entry name" value="MOSC"/>
    <property type="match status" value="1"/>
</dbReference>
<dbReference type="SUPFAM" id="SSF50800">
    <property type="entry name" value="PK beta-barrel domain-like"/>
    <property type="match status" value="1"/>
</dbReference>